<sequence>MAAGQSKEREGVELGRKERSLEEERRGEREEKKNLKAKREEERGENERRILAEERREVRNFAGFWK</sequence>
<comment type="caution">
    <text evidence="2">The sequence shown here is derived from an EMBL/GenBank/DDBJ whole genome shotgun (WGS) entry which is preliminary data.</text>
</comment>
<evidence type="ECO:0000256" key="1">
    <source>
        <dbReference type="SAM" id="MobiDB-lite"/>
    </source>
</evidence>
<name>A0AA88A2E1_FICCA</name>
<dbReference type="EMBL" id="BTGU01000018">
    <property type="protein sequence ID" value="GMN44479.1"/>
    <property type="molecule type" value="Genomic_DNA"/>
</dbReference>
<evidence type="ECO:0000313" key="3">
    <source>
        <dbReference type="Proteomes" id="UP001187192"/>
    </source>
</evidence>
<dbReference type="AlphaFoldDB" id="A0AA88A2E1"/>
<gene>
    <name evidence="2" type="ORF">TIFTF001_013686</name>
</gene>
<organism evidence="2 3">
    <name type="scientific">Ficus carica</name>
    <name type="common">Common fig</name>
    <dbReference type="NCBI Taxonomy" id="3494"/>
    <lineage>
        <taxon>Eukaryota</taxon>
        <taxon>Viridiplantae</taxon>
        <taxon>Streptophyta</taxon>
        <taxon>Embryophyta</taxon>
        <taxon>Tracheophyta</taxon>
        <taxon>Spermatophyta</taxon>
        <taxon>Magnoliopsida</taxon>
        <taxon>eudicotyledons</taxon>
        <taxon>Gunneridae</taxon>
        <taxon>Pentapetalae</taxon>
        <taxon>rosids</taxon>
        <taxon>fabids</taxon>
        <taxon>Rosales</taxon>
        <taxon>Moraceae</taxon>
        <taxon>Ficeae</taxon>
        <taxon>Ficus</taxon>
    </lineage>
</organism>
<dbReference type="Proteomes" id="UP001187192">
    <property type="component" value="Unassembled WGS sequence"/>
</dbReference>
<evidence type="ECO:0000313" key="2">
    <source>
        <dbReference type="EMBL" id="GMN44479.1"/>
    </source>
</evidence>
<accession>A0AA88A2E1</accession>
<protein>
    <submittedName>
        <fullName evidence="2">Uncharacterized protein</fullName>
    </submittedName>
</protein>
<proteinExistence type="predicted"/>
<reference evidence="2" key="1">
    <citation type="submission" date="2023-07" db="EMBL/GenBank/DDBJ databases">
        <title>draft genome sequence of fig (Ficus carica).</title>
        <authorList>
            <person name="Takahashi T."/>
            <person name="Nishimura K."/>
        </authorList>
    </citation>
    <scope>NUCLEOTIDE SEQUENCE</scope>
</reference>
<keyword evidence="3" id="KW-1185">Reference proteome</keyword>
<feature type="region of interest" description="Disordered" evidence="1">
    <location>
        <begin position="1"/>
        <end position="47"/>
    </location>
</feature>